<dbReference type="Gene3D" id="3.40.220.10">
    <property type="entry name" value="Leucine Aminopeptidase, subunit E, domain 1"/>
    <property type="match status" value="1"/>
</dbReference>
<feature type="compositionally biased region" description="Basic and acidic residues" evidence="1">
    <location>
        <begin position="26"/>
        <end position="39"/>
    </location>
</feature>
<dbReference type="PANTHER" id="PTHR11106:SF27">
    <property type="entry name" value="MACRO DOMAIN-CONTAINING PROTEIN"/>
    <property type="match status" value="1"/>
</dbReference>
<feature type="domain" description="Macro" evidence="2">
    <location>
        <begin position="133"/>
        <end position="310"/>
    </location>
</feature>
<accession>A0A0B7AY90</accession>
<feature type="region of interest" description="Disordered" evidence="1">
    <location>
        <begin position="322"/>
        <end position="365"/>
    </location>
</feature>
<dbReference type="SUPFAM" id="SSF52949">
    <property type="entry name" value="Macro domain-like"/>
    <property type="match status" value="1"/>
</dbReference>
<evidence type="ECO:0000259" key="2">
    <source>
        <dbReference type="PROSITE" id="PS51154"/>
    </source>
</evidence>
<dbReference type="EMBL" id="HACG01038913">
    <property type="protein sequence ID" value="CEK85778.1"/>
    <property type="molecule type" value="Transcribed_RNA"/>
</dbReference>
<dbReference type="GO" id="GO:0005654">
    <property type="term" value="C:nucleoplasm"/>
    <property type="evidence" value="ECO:0007669"/>
    <property type="project" value="TreeGrafter"/>
</dbReference>
<feature type="region of interest" description="Disordered" evidence="1">
    <location>
        <begin position="1"/>
        <end position="79"/>
    </location>
</feature>
<evidence type="ECO:0000313" key="3">
    <source>
        <dbReference type="EMBL" id="CEK85778.1"/>
    </source>
</evidence>
<reference evidence="3" key="1">
    <citation type="submission" date="2014-12" db="EMBL/GenBank/DDBJ databases">
        <title>Insight into the proteome of Arion vulgaris.</title>
        <authorList>
            <person name="Aradska J."/>
            <person name="Bulat T."/>
            <person name="Smidak R."/>
            <person name="Sarate P."/>
            <person name="Gangsoo J."/>
            <person name="Sialana F."/>
            <person name="Bilban M."/>
            <person name="Lubec G."/>
        </authorList>
    </citation>
    <scope>NUCLEOTIDE SEQUENCE</scope>
    <source>
        <tissue evidence="3">Skin</tissue>
    </source>
</reference>
<dbReference type="GO" id="GO:0006974">
    <property type="term" value="P:DNA damage response"/>
    <property type="evidence" value="ECO:0007669"/>
    <property type="project" value="TreeGrafter"/>
</dbReference>
<dbReference type="PROSITE" id="PS51154">
    <property type="entry name" value="MACRO"/>
    <property type="match status" value="1"/>
</dbReference>
<dbReference type="InterPro" id="IPR043472">
    <property type="entry name" value="Macro_dom-like"/>
</dbReference>
<proteinExistence type="predicted"/>
<dbReference type="AlphaFoldDB" id="A0A0B7AY90"/>
<sequence>MSSKSDDDNTTGGSKGSPLPFTKSINPKESDSSDTRGKENDDDDHEKVANSTDSSGEEGASSTVKRITRQSMRTHEIDQQREKFLSMSLESKRKLYRNKFTTLKDIQTWPEYYHYMLKVNSKTVKQNAVSDTEEQVDIREDLNKKLSIFQGDITTLEIDAIANAANESLLGGGGVDGAIHRAAGSDLLAECENLNGCTPGDAKITCGYKLPAKYVIHTVGPRGEYPKVLKNCYIRCLELLKKHQLTTIAFPCISTGIFGYPNSKAAKVVLKTLRSWLEKDEYAVNVERIILCLFLKVDIDAYKKLLPVYFPVACVDANVNQKSSIKSEEHKETSSPEQTVSDDEEETKENKKETNSASLVPNPKE</sequence>
<dbReference type="GO" id="GO:0140293">
    <property type="term" value="F:ADP-ribosylglutamate hydrolase activity"/>
    <property type="evidence" value="ECO:0007669"/>
    <property type="project" value="TreeGrafter"/>
</dbReference>
<dbReference type="GO" id="GO:0042278">
    <property type="term" value="P:purine nucleoside metabolic process"/>
    <property type="evidence" value="ECO:0007669"/>
    <property type="project" value="TreeGrafter"/>
</dbReference>
<organism evidence="3">
    <name type="scientific">Arion vulgaris</name>
    <dbReference type="NCBI Taxonomy" id="1028688"/>
    <lineage>
        <taxon>Eukaryota</taxon>
        <taxon>Metazoa</taxon>
        <taxon>Spiralia</taxon>
        <taxon>Lophotrochozoa</taxon>
        <taxon>Mollusca</taxon>
        <taxon>Gastropoda</taxon>
        <taxon>Heterobranchia</taxon>
        <taxon>Euthyneura</taxon>
        <taxon>Panpulmonata</taxon>
        <taxon>Eupulmonata</taxon>
        <taxon>Stylommatophora</taxon>
        <taxon>Helicina</taxon>
        <taxon>Arionoidea</taxon>
        <taxon>Arionidae</taxon>
        <taxon>Arion</taxon>
    </lineage>
</organism>
<feature type="compositionally biased region" description="Polar residues" evidence="1">
    <location>
        <begin position="49"/>
        <end position="71"/>
    </location>
</feature>
<dbReference type="CDD" id="cd02908">
    <property type="entry name" value="Macro_OAADPr_deacetylase"/>
    <property type="match status" value="1"/>
</dbReference>
<evidence type="ECO:0000256" key="1">
    <source>
        <dbReference type="SAM" id="MobiDB-lite"/>
    </source>
</evidence>
<feature type="compositionally biased region" description="Basic and acidic residues" evidence="1">
    <location>
        <begin position="325"/>
        <end position="334"/>
    </location>
</feature>
<dbReference type="GO" id="GO:0140291">
    <property type="term" value="P:peptidyl-glutamate ADP-deribosylation"/>
    <property type="evidence" value="ECO:0007669"/>
    <property type="project" value="TreeGrafter"/>
</dbReference>
<name>A0A0B7AY90_9EUPU</name>
<dbReference type="SMART" id="SM00506">
    <property type="entry name" value="A1pp"/>
    <property type="match status" value="1"/>
</dbReference>
<protein>
    <recommendedName>
        <fullName evidence="2">Macro domain-containing protein</fullName>
    </recommendedName>
</protein>
<dbReference type="Pfam" id="PF01661">
    <property type="entry name" value="Macro"/>
    <property type="match status" value="1"/>
</dbReference>
<dbReference type="InterPro" id="IPR002589">
    <property type="entry name" value="Macro_dom"/>
</dbReference>
<dbReference type="PANTHER" id="PTHR11106">
    <property type="entry name" value="GANGLIOSIDE INDUCED DIFFERENTIATION ASSOCIATED PROTEIN 2-RELATED"/>
    <property type="match status" value="1"/>
</dbReference>
<gene>
    <name evidence="3" type="primary">ORF150205</name>
</gene>